<keyword evidence="8" id="KW-1185">Reference proteome</keyword>
<gene>
    <name evidence="7" type="ORF">FCG67_00205</name>
</gene>
<dbReference type="Proteomes" id="UP000305109">
    <property type="component" value="Unassembled WGS sequence"/>
</dbReference>
<keyword evidence="5" id="KW-0503">Monooxygenase</keyword>
<keyword evidence="2 5" id="KW-0349">Heme</keyword>
<reference evidence="7 8" key="1">
    <citation type="submission" date="2019-04" db="EMBL/GenBank/DDBJ databases">
        <title>Rhodococcus oryzae sp. nov., a novel actinomycete isolated from rhizosphere soil of rice (Oryza sativa L.).</title>
        <authorList>
            <person name="Li C."/>
        </authorList>
    </citation>
    <scope>NUCLEOTIDE SEQUENCE [LARGE SCALE GENOMIC DNA]</scope>
    <source>
        <strain evidence="7 8">NEAU-CX67</strain>
    </source>
</reference>
<dbReference type="PRINTS" id="PR00385">
    <property type="entry name" value="P450"/>
</dbReference>
<dbReference type="InterPro" id="IPR050529">
    <property type="entry name" value="CYP450_sterol_14alpha_dmase"/>
</dbReference>
<feature type="compositionally biased region" description="Basic and acidic residues" evidence="6">
    <location>
        <begin position="11"/>
        <end position="22"/>
    </location>
</feature>
<protein>
    <submittedName>
        <fullName evidence="7">Cytochrome P450</fullName>
    </submittedName>
</protein>
<name>A0ABY2RS64_9NOCA</name>
<feature type="region of interest" description="Disordered" evidence="6">
    <location>
        <begin position="1"/>
        <end position="22"/>
    </location>
</feature>
<evidence type="ECO:0000256" key="1">
    <source>
        <dbReference type="ARBA" id="ARBA00010617"/>
    </source>
</evidence>
<organism evidence="7 8">
    <name type="scientific">Rhodococcus oryzae</name>
    <dbReference type="NCBI Taxonomy" id="2571143"/>
    <lineage>
        <taxon>Bacteria</taxon>
        <taxon>Bacillati</taxon>
        <taxon>Actinomycetota</taxon>
        <taxon>Actinomycetes</taxon>
        <taxon>Mycobacteriales</taxon>
        <taxon>Nocardiaceae</taxon>
        <taxon>Rhodococcus</taxon>
    </lineage>
</organism>
<evidence type="ECO:0000256" key="5">
    <source>
        <dbReference type="RuleBase" id="RU000461"/>
    </source>
</evidence>
<dbReference type="CDD" id="cd11042">
    <property type="entry name" value="CYP51-like"/>
    <property type="match status" value="1"/>
</dbReference>
<dbReference type="InterPro" id="IPR002403">
    <property type="entry name" value="Cyt_P450_E_grp-IV"/>
</dbReference>
<dbReference type="InterPro" id="IPR001128">
    <property type="entry name" value="Cyt_P450"/>
</dbReference>
<evidence type="ECO:0000313" key="8">
    <source>
        <dbReference type="Proteomes" id="UP000305109"/>
    </source>
</evidence>
<dbReference type="PRINTS" id="PR00465">
    <property type="entry name" value="EP450IV"/>
</dbReference>
<comment type="caution">
    <text evidence="7">The sequence shown here is derived from an EMBL/GenBank/DDBJ whole genome shotgun (WGS) entry which is preliminary data.</text>
</comment>
<keyword evidence="5" id="KW-0560">Oxidoreductase</keyword>
<evidence type="ECO:0000256" key="4">
    <source>
        <dbReference type="ARBA" id="ARBA00023004"/>
    </source>
</evidence>
<dbReference type="PROSITE" id="PS00086">
    <property type="entry name" value="CYTOCHROME_P450"/>
    <property type="match status" value="1"/>
</dbReference>
<dbReference type="InterPro" id="IPR036396">
    <property type="entry name" value="Cyt_P450_sf"/>
</dbReference>
<comment type="similarity">
    <text evidence="1 5">Belongs to the cytochrome P450 family.</text>
</comment>
<accession>A0ABY2RS64</accession>
<dbReference type="RefSeq" id="WP_136906128.1">
    <property type="nucleotide sequence ID" value="NZ_SUMD01000001.1"/>
</dbReference>
<dbReference type="SUPFAM" id="SSF48264">
    <property type="entry name" value="Cytochrome P450"/>
    <property type="match status" value="1"/>
</dbReference>
<proteinExistence type="inferred from homology"/>
<evidence type="ECO:0000256" key="6">
    <source>
        <dbReference type="SAM" id="MobiDB-lite"/>
    </source>
</evidence>
<dbReference type="PANTHER" id="PTHR24304">
    <property type="entry name" value="CYTOCHROME P450 FAMILY 7"/>
    <property type="match status" value="1"/>
</dbReference>
<dbReference type="InterPro" id="IPR017972">
    <property type="entry name" value="Cyt_P450_CS"/>
</dbReference>
<dbReference type="Pfam" id="PF00067">
    <property type="entry name" value="p450"/>
    <property type="match status" value="1"/>
</dbReference>
<evidence type="ECO:0000256" key="2">
    <source>
        <dbReference type="ARBA" id="ARBA00022617"/>
    </source>
</evidence>
<evidence type="ECO:0000313" key="7">
    <source>
        <dbReference type="EMBL" id="TJZ81120.1"/>
    </source>
</evidence>
<sequence length="451" mass="51020">MSLQDPQRVSGGEHEHGHLEELRTDPIALMRRVREECGDVGSFRLADREVVLLSGAEANEFFFRSSDEDLDQQAAYPFMKPIFGAGVVFDASPERRKEMLHNQALRGEQMKGHAATIGAEVEAMVAGWGDEGEIDLLDFFAELTIYTSSACLIGKKFRDQLDDRFAKLYHELEQGTDALAFVDPYAPIESFRRRDEARLALVALVQEIMTGRIANPPQGKDDRDMLDVLVSIKDESGAERFSADEITGIFISMMFAGHHTTSGTAAWSLIELLRHPDAMKQVVGELDELYSDGADISFHALRQIPVLEAVVKETLRLHPPLIILLRLARDDFEVGGFRIEKGNLVAATPAISNRIPEDFPRPDDFDPGRYIDPNQEDIVNRWTWIPFGAGRHRCVGAAFAQMQLKAIFSILLRDFEFEMAQPSESYRNDHSKMVVQLEQPCRVRYRRRRVE</sequence>
<keyword evidence="3 5" id="KW-0479">Metal-binding</keyword>
<dbReference type="Gene3D" id="1.10.630.10">
    <property type="entry name" value="Cytochrome P450"/>
    <property type="match status" value="1"/>
</dbReference>
<dbReference type="PANTHER" id="PTHR24304:SF2">
    <property type="entry name" value="24-HYDROXYCHOLESTEROL 7-ALPHA-HYDROXYLASE"/>
    <property type="match status" value="1"/>
</dbReference>
<keyword evidence="4 5" id="KW-0408">Iron</keyword>
<evidence type="ECO:0000256" key="3">
    <source>
        <dbReference type="ARBA" id="ARBA00022723"/>
    </source>
</evidence>
<dbReference type="EMBL" id="SUMD01000001">
    <property type="protein sequence ID" value="TJZ81120.1"/>
    <property type="molecule type" value="Genomic_DNA"/>
</dbReference>